<reference evidence="3" key="1">
    <citation type="journal article" date="2013" name="Nature">
        <title>Draft genome of the wheat A-genome progenitor Triticum urartu.</title>
        <authorList>
            <person name="Ling H.Q."/>
            <person name="Zhao S."/>
            <person name="Liu D."/>
            <person name="Wang J."/>
            <person name="Sun H."/>
            <person name="Zhang C."/>
            <person name="Fan H."/>
            <person name="Li D."/>
            <person name="Dong L."/>
            <person name="Tao Y."/>
            <person name="Gao C."/>
            <person name="Wu H."/>
            <person name="Li Y."/>
            <person name="Cui Y."/>
            <person name="Guo X."/>
            <person name="Zheng S."/>
            <person name="Wang B."/>
            <person name="Yu K."/>
            <person name="Liang Q."/>
            <person name="Yang W."/>
            <person name="Lou X."/>
            <person name="Chen J."/>
            <person name="Feng M."/>
            <person name="Jian J."/>
            <person name="Zhang X."/>
            <person name="Luo G."/>
            <person name="Jiang Y."/>
            <person name="Liu J."/>
            <person name="Wang Z."/>
            <person name="Sha Y."/>
            <person name="Zhang B."/>
            <person name="Wu H."/>
            <person name="Tang D."/>
            <person name="Shen Q."/>
            <person name="Xue P."/>
            <person name="Zou S."/>
            <person name="Wang X."/>
            <person name="Liu X."/>
            <person name="Wang F."/>
            <person name="Yang Y."/>
            <person name="An X."/>
            <person name="Dong Z."/>
            <person name="Zhang K."/>
            <person name="Zhang X."/>
            <person name="Luo M.C."/>
            <person name="Dvorak J."/>
            <person name="Tong Y."/>
            <person name="Wang J."/>
            <person name="Yang H."/>
            <person name="Li Z."/>
            <person name="Wang D."/>
            <person name="Zhang A."/>
            <person name="Wang J."/>
        </authorList>
    </citation>
    <scope>NUCLEOTIDE SEQUENCE</scope>
    <source>
        <strain evidence="3">cv. G1812</strain>
    </source>
</reference>
<feature type="region of interest" description="Disordered" evidence="1">
    <location>
        <begin position="18"/>
        <end position="74"/>
    </location>
</feature>
<proteinExistence type="predicted"/>
<organism evidence="2 3">
    <name type="scientific">Triticum urartu</name>
    <name type="common">Red wild einkorn</name>
    <name type="synonym">Crithodium urartu</name>
    <dbReference type="NCBI Taxonomy" id="4572"/>
    <lineage>
        <taxon>Eukaryota</taxon>
        <taxon>Viridiplantae</taxon>
        <taxon>Streptophyta</taxon>
        <taxon>Embryophyta</taxon>
        <taxon>Tracheophyta</taxon>
        <taxon>Spermatophyta</taxon>
        <taxon>Magnoliopsida</taxon>
        <taxon>Liliopsida</taxon>
        <taxon>Poales</taxon>
        <taxon>Poaceae</taxon>
        <taxon>BOP clade</taxon>
        <taxon>Pooideae</taxon>
        <taxon>Triticodae</taxon>
        <taxon>Triticeae</taxon>
        <taxon>Triticinae</taxon>
        <taxon>Triticum</taxon>
    </lineage>
</organism>
<reference evidence="2" key="3">
    <citation type="submission" date="2022-06" db="UniProtKB">
        <authorList>
            <consortium name="EnsemblPlants"/>
        </authorList>
    </citation>
    <scope>IDENTIFICATION</scope>
</reference>
<gene>
    <name evidence="2" type="primary">LOC125533875</name>
</gene>
<feature type="compositionally biased region" description="Polar residues" evidence="1">
    <location>
        <begin position="21"/>
        <end position="41"/>
    </location>
</feature>
<keyword evidence="3" id="KW-1185">Reference proteome</keyword>
<evidence type="ECO:0000256" key="1">
    <source>
        <dbReference type="SAM" id="MobiDB-lite"/>
    </source>
</evidence>
<dbReference type="Gramene" id="TuG1812G0200004649.01.T01">
    <property type="protein sequence ID" value="TuG1812G0200004649.01.T01.cds358987"/>
    <property type="gene ID" value="TuG1812G0200004649.01"/>
</dbReference>
<dbReference type="EnsemblPlants" id="TuG1812G0200004649.01.T01">
    <property type="protein sequence ID" value="TuG1812G0200004649.01.T01.cds358987"/>
    <property type="gene ID" value="TuG1812G0200004649.01"/>
</dbReference>
<feature type="compositionally biased region" description="Low complexity" evidence="1">
    <location>
        <begin position="63"/>
        <end position="74"/>
    </location>
</feature>
<dbReference type="Proteomes" id="UP000015106">
    <property type="component" value="Chromosome 2"/>
</dbReference>
<evidence type="ECO:0000313" key="2">
    <source>
        <dbReference type="EnsemblPlants" id="TuG1812G0200004649.01.T01.cds358987"/>
    </source>
</evidence>
<protein>
    <submittedName>
        <fullName evidence="2">Uncharacterized protein</fullName>
    </submittedName>
</protein>
<name>A0A8R7TLH2_TRIUA</name>
<evidence type="ECO:0000313" key="3">
    <source>
        <dbReference type="Proteomes" id="UP000015106"/>
    </source>
</evidence>
<accession>A0A8R7TLH2</accession>
<sequence>MCEATGTVGTFCCSDDDQYSHRSGSSRRNTPAPTMSSSTTQDDAHGRPAEASYLRSRSRSGRSNRASSGSWTGSACGAGGGGGETALASEALSGLLALALAPQGKSAEAASMAAAWTSLGAALAGRGSRCARSGKLRCAARLLMASVATSCARAAISAVAKVPSQMRDFLRGSLISDTHLPQLRMRTPW</sequence>
<dbReference type="AlphaFoldDB" id="A0A8R7TLH2"/>
<reference evidence="2" key="2">
    <citation type="submission" date="2018-03" db="EMBL/GenBank/DDBJ databases">
        <title>The Triticum urartu genome reveals the dynamic nature of wheat genome evolution.</title>
        <authorList>
            <person name="Ling H."/>
            <person name="Ma B."/>
            <person name="Shi X."/>
            <person name="Liu H."/>
            <person name="Dong L."/>
            <person name="Sun H."/>
            <person name="Cao Y."/>
            <person name="Gao Q."/>
            <person name="Zheng S."/>
            <person name="Li Y."/>
            <person name="Yu Y."/>
            <person name="Du H."/>
            <person name="Qi M."/>
            <person name="Li Y."/>
            <person name="Yu H."/>
            <person name="Cui Y."/>
            <person name="Wang N."/>
            <person name="Chen C."/>
            <person name="Wu H."/>
            <person name="Zhao Y."/>
            <person name="Zhang J."/>
            <person name="Li Y."/>
            <person name="Zhou W."/>
            <person name="Zhang B."/>
            <person name="Hu W."/>
            <person name="Eijk M."/>
            <person name="Tang J."/>
            <person name="Witsenboer H."/>
            <person name="Zhao S."/>
            <person name="Li Z."/>
            <person name="Zhang A."/>
            <person name="Wang D."/>
            <person name="Liang C."/>
        </authorList>
    </citation>
    <scope>NUCLEOTIDE SEQUENCE [LARGE SCALE GENOMIC DNA]</scope>
    <source>
        <strain evidence="2">cv. G1812</strain>
    </source>
</reference>